<organism evidence="17 18">
    <name type="scientific">Sphaerochaeta halotolerans</name>
    <dbReference type="NCBI Taxonomy" id="2293840"/>
    <lineage>
        <taxon>Bacteria</taxon>
        <taxon>Pseudomonadati</taxon>
        <taxon>Spirochaetota</taxon>
        <taxon>Spirochaetia</taxon>
        <taxon>Spirochaetales</taxon>
        <taxon>Sphaerochaetaceae</taxon>
        <taxon>Sphaerochaeta</taxon>
    </lineage>
</organism>
<dbReference type="PROSITE" id="PS00110">
    <property type="entry name" value="PYRUVATE_KINASE"/>
    <property type="match status" value="1"/>
</dbReference>
<evidence type="ECO:0000256" key="10">
    <source>
        <dbReference type="ARBA" id="ARBA00022842"/>
    </source>
</evidence>
<evidence type="ECO:0000259" key="16">
    <source>
        <dbReference type="Pfam" id="PF02887"/>
    </source>
</evidence>
<evidence type="ECO:0000313" key="18">
    <source>
        <dbReference type="Proteomes" id="UP000264002"/>
    </source>
</evidence>
<evidence type="ECO:0000256" key="7">
    <source>
        <dbReference type="ARBA" id="ARBA00022741"/>
    </source>
</evidence>
<protein>
    <recommendedName>
        <fullName evidence="4 13">Pyruvate kinase</fullName>
        <ecNumber evidence="4 13">2.7.1.40</ecNumber>
    </recommendedName>
</protein>
<reference evidence="17 18" key="2">
    <citation type="submission" date="2018-09" db="EMBL/GenBank/DDBJ databases">
        <title>Genome of Sphaerochaeta halotolerans strain 4-11.</title>
        <authorList>
            <person name="Nazina T.N."/>
            <person name="Sokolova D.S."/>
        </authorList>
    </citation>
    <scope>NUCLEOTIDE SEQUENCE [LARGE SCALE GENOMIC DNA]</scope>
    <source>
        <strain evidence="17 18">4-11</strain>
    </source>
</reference>
<dbReference type="PANTHER" id="PTHR11817">
    <property type="entry name" value="PYRUVATE KINASE"/>
    <property type="match status" value="1"/>
</dbReference>
<dbReference type="InterPro" id="IPR015795">
    <property type="entry name" value="Pyrv_Knase_C"/>
</dbReference>
<dbReference type="GO" id="GO:0004743">
    <property type="term" value="F:pyruvate kinase activity"/>
    <property type="evidence" value="ECO:0007669"/>
    <property type="project" value="UniProtKB-UniRule"/>
</dbReference>
<feature type="domain" description="Pyruvate kinase C-terminal" evidence="16">
    <location>
        <begin position="361"/>
        <end position="474"/>
    </location>
</feature>
<dbReference type="Proteomes" id="UP000264002">
    <property type="component" value="Unassembled WGS sequence"/>
</dbReference>
<dbReference type="GO" id="GO:0000287">
    <property type="term" value="F:magnesium ion binding"/>
    <property type="evidence" value="ECO:0007669"/>
    <property type="project" value="UniProtKB-UniRule"/>
</dbReference>
<comment type="catalytic activity">
    <reaction evidence="14">
        <text>pyruvate + ATP = phosphoenolpyruvate + ADP + H(+)</text>
        <dbReference type="Rhea" id="RHEA:18157"/>
        <dbReference type="ChEBI" id="CHEBI:15361"/>
        <dbReference type="ChEBI" id="CHEBI:15378"/>
        <dbReference type="ChEBI" id="CHEBI:30616"/>
        <dbReference type="ChEBI" id="CHEBI:58702"/>
        <dbReference type="ChEBI" id="CHEBI:456216"/>
        <dbReference type="EC" id="2.7.1.40"/>
    </reaction>
</comment>
<dbReference type="EMBL" id="QUWK01000003">
    <property type="protein sequence ID" value="RFU95575.1"/>
    <property type="molecule type" value="Genomic_DNA"/>
</dbReference>
<keyword evidence="9" id="KW-0067">ATP-binding</keyword>
<evidence type="ECO:0000256" key="11">
    <source>
        <dbReference type="ARBA" id="ARBA00023152"/>
    </source>
</evidence>
<dbReference type="InterPro" id="IPR040442">
    <property type="entry name" value="Pyrv_kinase-like_dom_sf"/>
</dbReference>
<dbReference type="EC" id="2.7.1.40" evidence="4 13"/>
<gene>
    <name evidence="17" type="primary">pyk</name>
    <name evidence="17" type="ORF">DYP60_03625</name>
</gene>
<evidence type="ECO:0000256" key="13">
    <source>
        <dbReference type="NCBIfam" id="TIGR01064"/>
    </source>
</evidence>
<evidence type="ECO:0000256" key="1">
    <source>
        <dbReference type="ARBA" id="ARBA00001958"/>
    </source>
</evidence>
<dbReference type="InterPro" id="IPR011037">
    <property type="entry name" value="Pyrv_Knase-like_insert_dom_sf"/>
</dbReference>
<dbReference type="FunFam" id="2.40.33.10:FF:000001">
    <property type="entry name" value="Pyruvate kinase"/>
    <property type="match status" value="1"/>
</dbReference>
<evidence type="ECO:0000313" key="17">
    <source>
        <dbReference type="EMBL" id="RFU95575.1"/>
    </source>
</evidence>
<evidence type="ECO:0000256" key="5">
    <source>
        <dbReference type="ARBA" id="ARBA00022679"/>
    </source>
</evidence>
<dbReference type="PRINTS" id="PR01050">
    <property type="entry name" value="PYRUVTKNASE"/>
</dbReference>
<dbReference type="Pfam" id="PF02887">
    <property type="entry name" value="PK_C"/>
    <property type="match status" value="1"/>
</dbReference>
<keyword evidence="7" id="KW-0547">Nucleotide-binding</keyword>
<evidence type="ECO:0000256" key="2">
    <source>
        <dbReference type="ARBA" id="ARBA00004997"/>
    </source>
</evidence>
<comment type="pathway">
    <text evidence="2 14">Carbohydrate degradation; glycolysis; pyruvate from D-glyceraldehyde 3-phosphate: step 5/5.</text>
</comment>
<keyword evidence="18" id="KW-1185">Reference proteome</keyword>
<evidence type="ECO:0000256" key="12">
    <source>
        <dbReference type="ARBA" id="ARBA00023317"/>
    </source>
</evidence>
<proteinExistence type="inferred from homology"/>
<feature type="domain" description="Pyruvate kinase barrel" evidence="15">
    <location>
        <begin position="3"/>
        <end position="324"/>
    </location>
</feature>
<evidence type="ECO:0000256" key="6">
    <source>
        <dbReference type="ARBA" id="ARBA00022723"/>
    </source>
</evidence>
<sequence>MTYTKIVATLGPASETYEMIKAILEAGCRVIRLNFSHGSHEEQQKRFDYVRQASKELGFPVTAFMDLQGPKIRLGQLQEEMYVLQKGEKLTLTTEPCVGTRERISIDYPYLHEEIQVGQRILINDGLVSLVVENIEGNDIHCSLLEEGVILPRKGVNLPEVPLSHLSSFTEKDKRDLDFAFKNNLDYVALSFVRSGKDVKALKEHMMASYGRIIPVISKIEKPEAVTNLQEIMDESSVIMVARGDLGVEAPAEEVPLMQKAIIRSCIDRGLPVITATQMLESMMHNPKPTRAETNDVANAVLDGTSAVMLSGETAAGEYPLQAVTIMSRIASLAERSDVFQKQVFNQISMLDPERKITTTEAVGLATRELSLSVGATFIACFTQTGSTARLIAKFRPSVPIIAFSPLPEVVTYLAMSWGVTPILIDQLASVDELLAYAPTYLQKQGLVQQGDTVVITAGVPVGSSGKTNMIKVVEIE</sequence>
<dbReference type="InterPro" id="IPR018209">
    <property type="entry name" value="Pyrv_Knase_AS"/>
</dbReference>
<name>A0A372MIG6_9SPIR</name>
<dbReference type="NCBIfam" id="NF004491">
    <property type="entry name" value="PRK05826.1"/>
    <property type="match status" value="1"/>
</dbReference>
<dbReference type="Gene3D" id="3.20.20.60">
    <property type="entry name" value="Phosphoenolpyruvate-binding domains"/>
    <property type="match status" value="1"/>
</dbReference>
<dbReference type="InterPro" id="IPR015806">
    <property type="entry name" value="Pyrv_Knase_insert_dom_sf"/>
</dbReference>
<comment type="cofactor">
    <cofactor evidence="1">
        <name>K(+)</name>
        <dbReference type="ChEBI" id="CHEBI:29103"/>
    </cofactor>
</comment>
<dbReference type="InterPro" id="IPR001697">
    <property type="entry name" value="Pyr_Knase"/>
</dbReference>
<dbReference type="SUPFAM" id="SSF52935">
    <property type="entry name" value="PK C-terminal domain-like"/>
    <property type="match status" value="1"/>
</dbReference>
<keyword evidence="8 14" id="KW-0418">Kinase</keyword>
<keyword evidence="10 14" id="KW-0460">Magnesium</keyword>
<dbReference type="GO" id="GO:0030955">
    <property type="term" value="F:potassium ion binding"/>
    <property type="evidence" value="ECO:0007669"/>
    <property type="project" value="UniProtKB-UniRule"/>
</dbReference>
<dbReference type="Pfam" id="PF00224">
    <property type="entry name" value="PK"/>
    <property type="match status" value="1"/>
</dbReference>
<keyword evidence="6" id="KW-0479">Metal-binding</keyword>
<comment type="caution">
    <text evidence="17">The sequence shown here is derived from an EMBL/GenBank/DDBJ whole genome shotgun (WGS) entry which is preliminary data.</text>
</comment>
<keyword evidence="11 14" id="KW-0324">Glycolysis</keyword>
<dbReference type="AlphaFoldDB" id="A0A372MIG6"/>
<evidence type="ECO:0000256" key="8">
    <source>
        <dbReference type="ARBA" id="ARBA00022777"/>
    </source>
</evidence>
<dbReference type="NCBIfam" id="NF004978">
    <property type="entry name" value="PRK06354.1"/>
    <property type="match status" value="1"/>
</dbReference>
<dbReference type="SUPFAM" id="SSF51621">
    <property type="entry name" value="Phosphoenolpyruvate/pyruvate domain"/>
    <property type="match status" value="1"/>
</dbReference>
<dbReference type="InterPro" id="IPR015813">
    <property type="entry name" value="Pyrv/PenolPyrv_kinase-like_dom"/>
</dbReference>
<dbReference type="SUPFAM" id="SSF50800">
    <property type="entry name" value="PK beta-barrel domain-like"/>
    <property type="match status" value="1"/>
</dbReference>
<evidence type="ECO:0000256" key="4">
    <source>
        <dbReference type="ARBA" id="ARBA00012142"/>
    </source>
</evidence>
<dbReference type="RefSeq" id="WP_117329523.1">
    <property type="nucleotide sequence ID" value="NZ_QUWK01000003.1"/>
</dbReference>
<dbReference type="InterPro" id="IPR015793">
    <property type="entry name" value="Pyrv_Knase_brl"/>
</dbReference>
<dbReference type="GO" id="GO:0016301">
    <property type="term" value="F:kinase activity"/>
    <property type="evidence" value="ECO:0007669"/>
    <property type="project" value="UniProtKB-KW"/>
</dbReference>
<evidence type="ECO:0000256" key="3">
    <source>
        <dbReference type="ARBA" id="ARBA00008663"/>
    </source>
</evidence>
<dbReference type="InterPro" id="IPR036918">
    <property type="entry name" value="Pyrv_Knase_C_sf"/>
</dbReference>
<reference evidence="18" key="1">
    <citation type="submission" date="2018-08" db="EMBL/GenBank/DDBJ databases">
        <authorList>
            <person name="Grouzdev D.S."/>
            <person name="Krutkina M.S."/>
        </authorList>
    </citation>
    <scope>NUCLEOTIDE SEQUENCE [LARGE SCALE GENOMIC DNA]</scope>
    <source>
        <strain evidence="18">4-11</strain>
    </source>
</reference>
<accession>A0A372MIG6</accession>
<evidence type="ECO:0000259" key="15">
    <source>
        <dbReference type="Pfam" id="PF00224"/>
    </source>
</evidence>
<evidence type="ECO:0000256" key="9">
    <source>
        <dbReference type="ARBA" id="ARBA00022840"/>
    </source>
</evidence>
<keyword evidence="12 17" id="KW-0670">Pyruvate</keyword>
<dbReference type="NCBIfam" id="TIGR01064">
    <property type="entry name" value="pyruv_kin"/>
    <property type="match status" value="1"/>
</dbReference>
<dbReference type="Gene3D" id="3.40.1380.20">
    <property type="entry name" value="Pyruvate kinase, C-terminal domain"/>
    <property type="match status" value="1"/>
</dbReference>
<comment type="similarity">
    <text evidence="3 14">Belongs to the pyruvate kinase family.</text>
</comment>
<dbReference type="Gene3D" id="2.40.33.10">
    <property type="entry name" value="PK beta-barrel domain-like"/>
    <property type="match status" value="1"/>
</dbReference>
<keyword evidence="5 14" id="KW-0808">Transferase</keyword>
<dbReference type="GO" id="GO:0005524">
    <property type="term" value="F:ATP binding"/>
    <property type="evidence" value="ECO:0007669"/>
    <property type="project" value="UniProtKB-KW"/>
</dbReference>
<evidence type="ECO:0000256" key="14">
    <source>
        <dbReference type="RuleBase" id="RU000504"/>
    </source>
</evidence>
<dbReference type="UniPathway" id="UPA00109">
    <property type="reaction ID" value="UER00188"/>
</dbReference>